<reference evidence="3 4" key="1">
    <citation type="submission" date="2018-05" db="EMBL/GenBank/DDBJ databases">
        <title>Draft genome sequence of Streptococcus panodentis CCUG 70867T.</title>
        <authorList>
            <person name="Salva-Serra F."/>
            <person name="Mendez V."/>
            <person name="Jaen-Luchoro D."/>
            <person name="Gonzales-Siles L."/>
            <person name="Karlsson R."/>
            <person name="Engstrom-Jakobsson H."/>
            <person name="Busquets A."/>
            <person name="Gomila M."/>
            <person name="Pineiro-Iglesias B."/>
            <person name="Bennasar-Figueras A."/>
            <person name="Seeger M."/>
            <person name="Moore E."/>
        </authorList>
    </citation>
    <scope>NUCLEOTIDE SEQUENCE [LARGE SCALE GENOMIC DNA]</scope>
    <source>
        <strain evidence="3 4">CCUG 70867</strain>
    </source>
</reference>
<keyword evidence="2" id="KW-1133">Transmembrane helix</keyword>
<evidence type="ECO:0000256" key="2">
    <source>
        <dbReference type="SAM" id="Phobius"/>
    </source>
</evidence>
<evidence type="ECO:0000256" key="1">
    <source>
        <dbReference type="SAM" id="MobiDB-lite"/>
    </source>
</evidence>
<feature type="transmembrane region" description="Helical" evidence="2">
    <location>
        <begin position="89"/>
        <end position="110"/>
    </location>
</feature>
<feature type="compositionally biased region" description="Basic and acidic residues" evidence="1">
    <location>
        <begin position="7"/>
        <end position="25"/>
    </location>
</feature>
<evidence type="ECO:0000313" key="4">
    <source>
        <dbReference type="Proteomes" id="UP001519349"/>
    </source>
</evidence>
<keyword evidence="2" id="KW-0472">Membrane</keyword>
<accession>A0ABS5AW48</accession>
<protein>
    <submittedName>
        <fullName evidence="3">Uncharacterized protein</fullName>
    </submittedName>
</protein>
<keyword evidence="2" id="KW-0812">Transmembrane</keyword>
<dbReference type="Proteomes" id="UP001519349">
    <property type="component" value="Unassembled WGS sequence"/>
</dbReference>
<evidence type="ECO:0000313" key="3">
    <source>
        <dbReference type="EMBL" id="MBP2620478.1"/>
    </source>
</evidence>
<gene>
    <name evidence="3" type="ORF">DHL47_03830</name>
</gene>
<feature type="region of interest" description="Disordered" evidence="1">
    <location>
        <begin position="1"/>
        <end position="33"/>
    </location>
</feature>
<sequence>MVKYRLVRPETEGYEKEEAKREQPHPRKRRMRGPISVYKDTAASYRSTKKAVSDYYQSMVDEQKAYYDHDDNWQIREQYQRNQEFTKKLLKYGLAAAVLIGLYWLFRIFFLKR</sequence>
<organism evidence="3 4">
    <name type="scientific">Streptococcus panodentis</name>
    <dbReference type="NCBI Taxonomy" id="1581472"/>
    <lineage>
        <taxon>Bacteria</taxon>
        <taxon>Bacillati</taxon>
        <taxon>Bacillota</taxon>
        <taxon>Bacilli</taxon>
        <taxon>Lactobacillales</taxon>
        <taxon>Streptococcaceae</taxon>
        <taxon>Streptococcus</taxon>
    </lineage>
</organism>
<proteinExistence type="predicted"/>
<dbReference type="EMBL" id="QFAY01000006">
    <property type="protein sequence ID" value="MBP2620478.1"/>
    <property type="molecule type" value="Genomic_DNA"/>
</dbReference>
<dbReference type="RefSeq" id="WP_128836805.1">
    <property type="nucleotide sequence ID" value="NZ_QFAY01000006.1"/>
</dbReference>
<comment type="caution">
    <text evidence="3">The sequence shown here is derived from an EMBL/GenBank/DDBJ whole genome shotgun (WGS) entry which is preliminary data.</text>
</comment>
<name>A0ABS5AW48_9STRE</name>
<keyword evidence="4" id="KW-1185">Reference proteome</keyword>